<dbReference type="GO" id="GO:0005886">
    <property type="term" value="C:plasma membrane"/>
    <property type="evidence" value="ECO:0007669"/>
    <property type="project" value="TreeGrafter"/>
</dbReference>
<organism evidence="3 4">
    <name type="scientific">Lupinus angustifolius</name>
    <name type="common">Narrow-leaved blue lupine</name>
    <dbReference type="NCBI Taxonomy" id="3871"/>
    <lineage>
        <taxon>Eukaryota</taxon>
        <taxon>Viridiplantae</taxon>
        <taxon>Streptophyta</taxon>
        <taxon>Embryophyta</taxon>
        <taxon>Tracheophyta</taxon>
        <taxon>Spermatophyta</taxon>
        <taxon>Magnoliopsida</taxon>
        <taxon>eudicotyledons</taxon>
        <taxon>Gunneridae</taxon>
        <taxon>Pentapetalae</taxon>
        <taxon>rosids</taxon>
        <taxon>fabids</taxon>
        <taxon>Fabales</taxon>
        <taxon>Fabaceae</taxon>
        <taxon>Papilionoideae</taxon>
        <taxon>50 kb inversion clade</taxon>
        <taxon>genistoids sensu lato</taxon>
        <taxon>core genistoids</taxon>
        <taxon>Genisteae</taxon>
        <taxon>Lupinus</taxon>
    </lineage>
</organism>
<gene>
    <name evidence="3" type="ORF">TanjilG_28308</name>
</gene>
<proteinExistence type="predicted"/>
<evidence type="ECO:0000313" key="3">
    <source>
        <dbReference type="EMBL" id="OIW11217.1"/>
    </source>
</evidence>
<feature type="transmembrane region" description="Helical" evidence="1">
    <location>
        <begin position="87"/>
        <end position="104"/>
    </location>
</feature>
<evidence type="ECO:0000259" key="2">
    <source>
        <dbReference type="Pfam" id="PF25829"/>
    </source>
</evidence>
<dbReference type="PANTHER" id="PTHR30028">
    <property type="entry name" value="UPF0014 INNER MEMBRANE PROTEIN YBBM-RELATED"/>
    <property type="match status" value="1"/>
</dbReference>
<evidence type="ECO:0000313" key="4">
    <source>
        <dbReference type="Proteomes" id="UP000188354"/>
    </source>
</evidence>
<dbReference type="AlphaFoldDB" id="A0A4P1RI12"/>
<keyword evidence="1" id="KW-0812">Transmembrane</keyword>
<protein>
    <recommendedName>
        <fullName evidence="2">DUF7953 domain-containing protein</fullName>
    </recommendedName>
</protein>
<dbReference type="InterPro" id="IPR005226">
    <property type="entry name" value="UPF0014_fam"/>
</dbReference>
<feature type="transmembrane region" description="Helical" evidence="1">
    <location>
        <begin position="31"/>
        <end position="50"/>
    </location>
</feature>
<feature type="transmembrane region" description="Helical" evidence="1">
    <location>
        <begin position="404"/>
        <end position="428"/>
    </location>
</feature>
<accession>A0A4P1RI12</accession>
<dbReference type="GO" id="GO:0010044">
    <property type="term" value="P:response to aluminum ion"/>
    <property type="evidence" value="ECO:0007669"/>
    <property type="project" value="TreeGrafter"/>
</dbReference>
<dbReference type="Pfam" id="PF03649">
    <property type="entry name" value="UPF0014"/>
    <property type="match status" value="1"/>
</dbReference>
<name>A0A4P1RI12_LUPAN</name>
<dbReference type="Pfam" id="PF25829">
    <property type="entry name" value="DUF7953"/>
    <property type="match status" value="1"/>
</dbReference>
<dbReference type="InterPro" id="IPR057713">
    <property type="entry name" value="DUF7953"/>
</dbReference>
<feature type="transmembrane region" description="Helical" evidence="1">
    <location>
        <begin position="145"/>
        <end position="165"/>
    </location>
</feature>
<reference evidence="3 4" key="1">
    <citation type="journal article" date="2017" name="Plant Biotechnol. J.">
        <title>A comprehensive draft genome sequence for lupin (Lupinus angustifolius), an emerging health food: insights into plant-microbe interactions and legume evolution.</title>
        <authorList>
            <person name="Hane J.K."/>
            <person name="Ming Y."/>
            <person name="Kamphuis L.G."/>
            <person name="Nelson M.N."/>
            <person name="Garg G."/>
            <person name="Atkins C.A."/>
            <person name="Bayer P.E."/>
            <person name="Bravo A."/>
            <person name="Bringans S."/>
            <person name="Cannon S."/>
            <person name="Edwards D."/>
            <person name="Foley R."/>
            <person name="Gao L.L."/>
            <person name="Harrison M.J."/>
            <person name="Huang W."/>
            <person name="Hurgobin B."/>
            <person name="Li S."/>
            <person name="Liu C.W."/>
            <person name="McGrath A."/>
            <person name="Morahan G."/>
            <person name="Murray J."/>
            <person name="Weller J."/>
            <person name="Jian J."/>
            <person name="Singh K.B."/>
        </authorList>
    </citation>
    <scope>NUCLEOTIDE SEQUENCE [LARGE SCALE GENOMIC DNA]</scope>
    <source>
        <strain evidence="4">cv. Tanjil</strain>
        <tissue evidence="3">Whole plant</tissue>
    </source>
</reference>
<dbReference type="Proteomes" id="UP000188354">
    <property type="component" value="Chromosome LG05"/>
</dbReference>
<feature type="transmembrane region" description="Helical" evidence="1">
    <location>
        <begin position="116"/>
        <end position="139"/>
    </location>
</feature>
<dbReference type="EMBL" id="CM007365">
    <property type="protein sequence ID" value="OIW11217.1"/>
    <property type="molecule type" value="Genomic_DNA"/>
</dbReference>
<sequence length="463" mass="51375">MPHQNYTFVQQQVLPFGDMDLTWLVEFMKGMVKPVAATVVVFLAMALSFSQKLGMEVEMVVAILRAFIQLSIIGFVLQFIFNQDNSGWILLAYLFMVSIAGYTAGQRAKHVPRSKLVAGASILTGTTVTLCVLVLLNVFPFTPRYIIPVAGMMVGNSMTVTGVTMKRLRDDIKVQMNLVETALALGATPRQATHEQVKRALIIALSPVVDNTKTVGLISLPGAMTGLIMGGASPLEAIQLQIVHLAAQVDEYDRYQIGLILSADVTLSSMEIFTTHEWLKATPTVYFKCKDENKTVLPDVKKKRTFYSFKSEESWQPLTNFSSKKCKRCGLYEEDRLLSDDVFDEWEFCPSDFTAPDGKYVRVKEKEFNATFLCPECLSLAGGSTSTSGIGIATPDGKDNRKTVHIVIVVVLSVLVSAIVIVGAVRAFKYWQKKKREQDQARFLKLFEDGDDIEDELGLGTMM</sequence>
<dbReference type="Gramene" id="OIW11217">
    <property type="protein sequence ID" value="OIW11217"/>
    <property type="gene ID" value="TanjilG_28308"/>
</dbReference>
<keyword evidence="1" id="KW-0472">Membrane</keyword>
<keyword evidence="1" id="KW-1133">Transmembrane helix</keyword>
<feature type="transmembrane region" description="Helical" evidence="1">
    <location>
        <begin position="62"/>
        <end position="81"/>
    </location>
</feature>
<feature type="domain" description="DUF7953" evidence="2">
    <location>
        <begin position="262"/>
        <end position="375"/>
    </location>
</feature>
<dbReference type="STRING" id="3871.A0A4P1RI12"/>
<evidence type="ECO:0000256" key="1">
    <source>
        <dbReference type="SAM" id="Phobius"/>
    </source>
</evidence>
<feature type="transmembrane region" description="Helical" evidence="1">
    <location>
        <begin position="372"/>
        <end position="392"/>
    </location>
</feature>
<dbReference type="PANTHER" id="PTHR30028:SF1">
    <property type="entry name" value="ALUMINUM SENSITIVE-LIKE PROTEIN"/>
    <property type="match status" value="1"/>
</dbReference>
<keyword evidence="4" id="KW-1185">Reference proteome</keyword>